<dbReference type="PANTHER" id="PTHR18964">
    <property type="entry name" value="ROK (REPRESSOR, ORF, KINASE) FAMILY"/>
    <property type="match status" value="1"/>
</dbReference>
<dbReference type="Gene3D" id="3.30.420.40">
    <property type="match status" value="2"/>
</dbReference>
<dbReference type="InterPro" id="IPR000600">
    <property type="entry name" value="ROK"/>
</dbReference>
<dbReference type="CDD" id="cd24076">
    <property type="entry name" value="ASKHA_ATPase_ROK_BsXylR-like"/>
    <property type="match status" value="1"/>
</dbReference>
<dbReference type="InterPro" id="IPR043129">
    <property type="entry name" value="ATPase_NBD"/>
</dbReference>
<accession>A0ABV7CQN6</accession>
<keyword evidence="5" id="KW-1185">Reference proteome</keyword>
<dbReference type="InterPro" id="IPR036390">
    <property type="entry name" value="WH_DNA-bd_sf"/>
</dbReference>
<dbReference type="PROSITE" id="PS01125">
    <property type="entry name" value="ROK"/>
    <property type="match status" value="1"/>
</dbReference>
<dbReference type="SUPFAM" id="SSF46785">
    <property type="entry name" value="Winged helix' DNA-binding domain"/>
    <property type="match status" value="1"/>
</dbReference>
<dbReference type="Proteomes" id="UP001595279">
    <property type="component" value="Unassembled WGS sequence"/>
</dbReference>
<sequence length="404" mass="44143">MKKQRTGDQNFVKQMNKSIVFNSIKNKGPMSRTQISKNTGLNKATVSTMASELIDESFVNEMESGQSSGGRKPVMLYFNNHAGYSIGIDLGVNYILGVLTDLNGTIMEELSSPLSSTEYTEVKRSLNAIIESLMAKAQDSPYGVIGIGIGAPGYVDLDEKILFAPNLKWNEVDLKADIEGEFDIPVYIQNEANCGARGENLYGAGKDISNLVYISIGIGIGAGIIIHNELYSGTSGISGEIGHFTIEANGRKCTCGNHGCWELYASENALLQNATQQKVLNDREDISLEEIMADAKMGNPKVLHVLHTLGEYIGIGLTNVINTFNPEMVIIGNRISQLNNWIENPIKHVLQERLSELHKENTVVNFSVLGKYSSALGAASISISNFFSTQRLESLHSFPKTIQI</sequence>
<reference evidence="5" key="1">
    <citation type="journal article" date="2019" name="Int. J. Syst. Evol. Microbiol.">
        <title>The Global Catalogue of Microorganisms (GCM) 10K type strain sequencing project: providing services to taxonomists for standard genome sequencing and annotation.</title>
        <authorList>
            <consortium name="The Broad Institute Genomics Platform"/>
            <consortium name="The Broad Institute Genome Sequencing Center for Infectious Disease"/>
            <person name="Wu L."/>
            <person name="Ma J."/>
        </authorList>
    </citation>
    <scope>NUCLEOTIDE SEQUENCE [LARGE SCALE GENOMIC DNA]</scope>
    <source>
        <strain evidence="5">KCTC 13128</strain>
    </source>
</reference>
<evidence type="ECO:0000256" key="3">
    <source>
        <dbReference type="ARBA" id="ARBA00022629"/>
    </source>
</evidence>
<protein>
    <submittedName>
        <fullName evidence="4">ROK family protein</fullName>
    </submittedName>
</protein>
<dbReference type="Gene3D" id="1.10.10.10">
    <property type="entry name" value="Winged helix-like DNA-binding domain superfamily/Winged helix DNA-binding domain"/>
    <property type="match status" value="1"/>
</dbReference>
<evidence type="ECO:0000256" key="2">
    <source>
        <dbReference type="ARBA" id="ARBA00006479"/>
    </source>
</evidence>
<dbReference type="InterPro" id="IPR036388">
    <property type="entry name" value="WH-like_DNA-bd_sf"/>
</dbReference>
<dbReference type="EMBL" id="JBHRSA010000003">
    <property type="protein sequence ID" value="MFC3038690.1"/>
    <property type="molecule type" value="Genomic_DNA"/>
</dbReference>
<dbReference type="Pfam" id="PF00480">
    <property type="entry name" value="ROK"/>
    <property type="match status" value="1"/>
</dbReference>
<name>A0ABV7CQN6_9BACI</name>
<evidence type="ECO:0000313" key="5">
    <source>
        <dbReference type="Proteomes" id="UP001595279"/>
    </source>
</evidence>
<gene>
    <name evidence="4" type="ORF">ACFOGI_00295</name>
</gene>
<dbReference type="InterPro" id="IPR049874">
    <property type="entry name" value="ROK_cs"/>
</dbReference>
<organism evidence="4 5">
    <name type="scientific">Virgibacillus xinjiangensis</name>
    <dbReference type="NCBI Taxonomy" id="393090"/>
    <lineage>
        <taxon>Bacteria</taxon>
        <taxon>Bacillati</taxon>
        <taxon>Bacillota</taxon>
        <taxon>Bacilli</taxon>
        <taxon>Bacillales</taxon>
        <taxon>Bacillaceae</taxon>
        <taxon>Virgibacillus</taxon>
    </lineage>
</organism>
<evidence type="ECO:0000313" key="4">
    <source>
        <dbReference type="EMBL" id="MFC3038690.1"/>
    </source>
</evidence>
<proteinExistence type="inferred from homology"/>
<keyword evidence="3" id="KW-0859">Xylose metabolism</keyword>
<comment type="similarity">
    <text evidence="2">Belongs to the ROK (NagC/XylR) family.</text>
</comment>
<comment type="caution">
    <text evidence="4">The sequence shown here is derived from an EMBL/GenBank/DDBJ whole genome shotgun (WGS) entry which is preliminary data.</text>
</comment>
<dbReference type="SUPFAM" id="SSF53067">
    <property type="entry name" value="Actin-like ATPase domain"/>
    <property type="match status" value="1"/>
</dbReference>
<keyword evidence="3" id="KW-0119">Carbohydrate metabolism</keyword>
<dbReference type="PANTHER" id="PTHR18964:SF149">
    <property type="entry name" value="BIFUNCTIONAL UDP-N-ACETYLGLUCOSAMINE 2-EPIMERASE_N-ACETYLMANNOSAMINE KINASE"/>
    <property type="match status" value="1"/>
</dbReference>
<evidence type="ECO:0000256" key="1">
    <source>
        <dbReference type="ARBA" id="ARBA00002486"/>
    </source>
</evidence>
<dbReference type="RefSeq" id="WP_390266682.1">
    <property type="nucleotide sequence ID" value="NZ_JBHRSA010000003.1"/>
</dbReference>
<comment type="function">
    <text evidence="1">Transcriptional repressor of xylose-utilizing enzymes.</text>
</comment>